<proteinExistence type="predicted"/>
<protein>
    <submittedName>
        <fullName evidence="2">Uncharacterized protein</fullName>
    </submittedName>
</protein>
<feature type="non-terminal residue" evidence="2">
    <location>
        <position position="162"/>
    </location>
</feature>
<dbReference type="AlphaFoldDB" id="A0A1B6KXM3"/>
<reference evidence="2" key="1">
    <citation type="submission" date="2015-11" db="EMBL/GenBank/DDBJ databases">
        <title>De novo transcriptome assembly of four potential Pierce s Disease insect vectors from Arizona vineyards.</title>
        <authorList>
            <person name="Tassone E.E."/>
        </authorList>
    </citation>
    <scope>NUCLEOTIDE SEQUENCE</scope>
</reference>
<organism evidence="2">
    <name type="scientific">Graphocephala atropunctata</name>
    <dbReference type="NCBI Taxonomy" id="36148"/>
    <lineage>
        <taxon>Eukaryota</taxon>
        <taxon>Metazoa</taxon>
        <taxon>Ecdysozoa</taxon>
        <taxon>Arthropoda</taxon>
        <taxon>Hexapoda</taxon>
        <taxon>Insecta</taxon>
        <taxon>Pterygota</taxon>
        <taxon>Neoptera</taxon>
        <taxon>Paraneoptera</taxon>
        <taxon>Hemiptera</taxon>
        <taxon>Auchenorrhyncha</taxon>
        <taxon>Membracoidea</taxon>
        <taxon>Cicadellidae</taxon>
        <taxon>Cicadellinae</taxon>
        <taxon>Cicadellini</taxon>
        <taxon>Graphocephala</taxon>
    </lineage>
</organism>
<feature type="coiled-coil region" evidence="1">
    <location>
        <begin position="11"/>
        <end position="84"/>
    </location>
</feature>
<gene>
    <name evidence="2" type="ORF">g.1144</name>
</gene>
<accession>A0A1B6KXM3</accession>
<name>A0A1B6KXM3_9HEMI</name>
<evidence type="ECO:0000256" key="1">
    <source>
        <dbReference type="SAM" id="Coils"/>
    </source>
</evidence>
<dbReference type="EMBL" id="GEBQ01023780">
    <property type="protein sequence ID" value="JAT16197.1"/>
    <property type="molecule type" value="Transcribed_RNA"/>
</dbReference>
<feature type="non-terminal residue" evidence="2">
    <location>
        <position position="1"/>
    </location>
</feature>
<evidence type="ECO:0000313" key="2">
    <source>
        <dbReference type="EMBL" id="JAT16197.1"/>
    </source>
</evidence>
<keyword evidence="1" id="KW-0175">Coiled coil</keyword>
<sequence>QHIIEIKNVGQTKYQLKIEELEYEKEALLNRNKALTETLNQVEQQVVKEKLLQAKIVETFEEQDREKEEIILNYEKKIKQIQEKNKVESQYKKKSMEKTYKNIETQTCTALNTEQYLYNPSSSLVIELAKMKNRQDQMDQLMQNLIQQVENQGKQIKSTPET</sequence>